<keyword evidence="1" id="KW-1133">Transmembrane helix</keyword>
<comment type="caution">
    <text evidence="2">The sequence shown here is derived from an EMBL/GenBank/DDBJ whole genome shotgun (WGS) entry which is preliminary data.</text>
</comment>
<evidence type="ECO:0000313" key="2">
    <source>
        <dbReference type="EMBL" id="OGZ70219.1"/>
    </source>
</evidence>
<keyword evidence="1" id="KW-0812">Transmembrane</keyword>
<proteinExistence type="predicted"/>
<accession>A0A1G2I6A4</accession>
<name>A0A1G2I6A4_9BACT</name>
<dbReference type="Proteomes" id="UP000176308">
    <property type="component" value="Unassembled WGS sequence"/>
</dbReference>
<feature type="transmembrane region" description="Helical" evidence="1">
    <location>
        <begin position="7"/>
        <end position="23"/>
    </location>
</feature>
<evidence type="ECO:0000256" key="1">
    <source>
        <dbReference type="SAM" id="Phobius"/>
    </source>
</evidence>
<feature type="transmembrane region" description="Helical" evidence="1">
    <location>
        <begin position="43"/>
        <end position="71"/>
    </location>
</feature>
<keyword evidence="1" id="KW-0472">Membrane</keyword>
<dbReference type="AlphaFoldDB" id="A0A1G2I6A4"/>
<sequence length="99" mass="11624">MIIINIIIFLLVGFLGYLIGRWGDNYLNFWIGDPNWIPDHWIYGLLLIIASLFFKGTIELSIFSFGLGLFISDLKDFLNLKFYGSDKKTKETKKFWHID</sequence>
<evidence type="ECO:0000313" key="3">
    <source>
        <dbReference type="Proteomes" id="UP000176308"/>
    </source>
</evidence>
<gene>
    <name evidence="2" type="ORF">A2904_00660</name>
</gene>
<dbReference type="EMBL" id="MHOX01000032">
    <property type="protein sequence ID" value="OGZ70219.1"/>
    <property type="molecule type" value="Genomic_DNA"/>
</dbReference>
<protein>
    <submittedName>
        <fullName evidence="2">Uncharacterized protein</fullName>
    </submittedName>
</protein>
<reference evidence="2 3" key="1">
    <citation type="journal article" date="2016" name="Nat. Commun.">
        <title>Thousands of microbial genomes shed light on interconnected biogeochemical processes in an aquifer system.</title>
        <authorList>
            <person name="Anantharaman K."/>
            <person name="Brown C.T."/>
            <person name="Hug L.A."/>
            <person name="Sharon I."/>
            <person name="Castelle C.J."/>
            <person name="Probst A.J."/>
            <person name="Thomas B.C."/>
            <person name="Singh A."/>
            <person name="Wilkins M.J."/>
            <person name="Karaoz U."/>
            <person name="Brodie E.L."/>
            <person name="Williams K.H."/>
            <person name="Hubbard S.S."/>
            <person name="Banfield J.F."/>
        </authorList>
    </citation>
    <scope>NUCLEOTIDE SEQUENCE [LARGE SCALE GENOMIC DNA]</scope>
</reference>
<organism evidence="2 3">
    <name type="scientific">Candidatus Staskawiczbacteria bacterium RIFCSPLOWO2_01_FULL_33_9</name>
    <dbReference type="NCBI Taxonomy" id="1802211"/>
    <lineage>
        <taxon>Bacteria</taxon>
        <taxon>Candidatus Staskawicziibacteriota</taxon>
    </lineage>
</organism>